<evidence type="ECO:0000313" key="8">
    <source>
        <dbReference type="Proteomes" id="UP000327108"/>
    </source>
</evidence>
<sequence>MSIKLDLAPCHVPALSLEDVTKSYGHGEAKVTALKNVTITIQANEFVAITGISGSGKSTLLHILGCLDTVSDGQYMIDGDNAVSMVPDRLAYLRKNAFGYIFQDFSLISDLTAEQNVLLPAAYSSLPYQKNTTHAAELLDRLGLADRRKHFPAELSGGQQQRVAICRALMNGGAVLLADEPTASLDEEMAFEVMSILKAAHCNCMPSLDEW</sequence>
<dbReference type="Gene3D" id="3.40.50.300">
    <property type="entry name" value="P-loop containing nucleotide triphosphate hydrolases"/>
    <property type="match status" value="1"/>
</dbReference>
<keyword evidence="3" id="KW-0813">Transport</keyword>
<dbReference type="RefSeq" id="WP_151096166.1">
    <property type="nucleotide sequence ID" value="NZ_VYXQ01000053.1"/>
</dbReference>
<dbReference type="InterPro" id="IPR017871">
    <property type="entry name" value="ABC_transporter-like_CS"/>
</dbReference>
<evidence type="ECO:0000256" key="1">
    <source>
        <dbReference type="ARBA" id="ARBA00004533"/>
    </source>
</evidence>
<dbReference type="Pfam" id="PF00005">
    <property type="entry name" value="ABC_tran"/>
    <property type="match status" value="1"/>
</dbReference>
<dbReference type="PROSITE" id="PS50893">
    <property type="entry name" value="ABC_TRANSPORTER_2"/>
    <property type="match status" value="1"/>
</dbReference>
<evidence type="ECO:0000256" key="2">
    <source>
        <dbReference type="ARBA" id="ARBA00005417"/>
    </source>
</evidence>
<dbReference type="GO" id="GO:0005524">
    <property type="term" value="F:ATP binding"/>
    <property type="evidence" value="ECO:0007669"/>
    <property type="project" value="UniProtKB-KW"/>
</dbReference>
<dbReference type="PANTHER" id="PTHR42798">
    <property type="entry name" value="LIPOPROTEIN-RELEASING SYSTEM ATP-BINDING PROTEIN LOLD"/>
    <property type="match status" value="1"/>
</dbReference>
<accession>A0A5N1JCK0</accession>
<comment type="similarity">
    <text evidence="2">Belongs to the ABC transporter superfamily.</text>
</comment>
<comment type="subcellular location">
    <subcellularLocation>
        <location evidence="1">Cell inner membrane</location>
    </subcellularLocation>
</comment>
<evidence type="ECO:0000313" key="7">
    <source>
        <dbReference type="EMBL" id="KAA9349514.1"/>
    </source>
</evidence>
<protein>
    <submittedName>
        <fullName evidence="7">ABC transporter ATP-binding protein</fullName>
    </submittedName>
</protein>
<reference evidence="7 8" key="1">
    <citation type="submission" date="2019-09" db="EMBL/GenBank/DDBJ databases">
        <title>Biological control of the noxious weed angled onion (Allium triquetrum) thwarted by endophytic bacteria in Victoria, Australia.</title>
        <authorList>
            <person name="Tehranchian P."/>
            <person name="Adair R.J."/>
            <person name="Van T.H."/>
            <person name="Morrison P.D."/>
            <person name="Williams H."/>
            <person name="Lawrie A.C."/>
        </authorList>
    </citation>
    <scope>NUCLEOTIDE SEQUENCE [LARGE SCALE GENOMIC DNA]</scope>
    <source>
        <strain evidence="7 8">RPTAtOch1</strain>
    </source>
</reference>
<evidence type="ECO:0000259" key="6">
    <source>
        <dbReference type="PROSITE" id="PS50893"/>
    </source>
</evidence>
<proteinExistence type="inferred from homology"/>
<dbReference type="AlphaFoldDB" id="A0A5N1JCK0"/>
<dbReference type="GO" id="GO:0005886">
    <property type="term" value="C:plasma membrane"/>
    <property type="evidence" value="ECO:0007669"/>
    <property type="project" value="UniProtKB-SubCell"/>
</dbReference>
<evidence type="ECO:0000256" key="3">
    <source>
        <dbReference type="ARBA" id="ARBA00022448"/>
    </source>
</evidence>
<dbReference type="InterPro" id="IPR017911">
    <property type="entry name" value="MacB-like_ATP-bd"/>
</dbReference>
<dbReference type="GO" id="GO:0016887">
    <property type="term" value="F:ATP hydrolysis activity"/>
    <property type="evidence" value="ECO:0007669"/>
    <property type="project" value="InterPro"/>
</dbReference>
<evidence type="ECO:0000256" key="4">
    <source>
        <dbReference type="ARBA" id="ARBA00022741"/>
    </source>
</evidence>
<organism evidence="7 8">
    <name type="scientific">Ochrobactrum quorumnocens</name>
    <dbReference type="NCBI Taxonomy" id="271865"/>
    <lineage>
        <taxon>Bacteria</taxon>
        <taxon>Pseudomonadati</taxon>
        <taxon>Pseudomonadota</taxon>
        <taxon>Alphaproteobacteria</taxon>
        <taxon>Hyphomicrobiales</taxon>
        <taxon>Brucellaceae</taxon>
        <taxon>Brucella/Ochrobactrum group</taxon>
        <taxon>Ochrobactrum</taxon>
    </lineage>
</organism>
<keyword evidence="4" id="KW-0547">Nucleotide-binding</keyword>
<name>A0A5N1JCK0_9HYPH</name>
<evidence type="ECO:0000256" key="5">
    <source>
        <dbReference type="ARBA" id="ARBA00022840"/>
    </source>
</evidence>
<feature type="domain" description="ABC transporter" evidence="6">
    <location>
        <begin position="15"/>
        <end position="211"/>
    </location>
</feature>
<dbReference type="InterPro" id="IPR003439">
    <property type="entry name" value="ABC_transporter-like_ATP-bd"/>
</dbReference>
<dbReference type="EMBL" id="VYXQ01000053">
    <property type="protein sequence ID" value="KAA9349514.1"/>
    <property type="molecule type" value="Genomic_DNA"/>
</dbReference>
<keyword evidence="5 7" id="KW-0067">ATP-binding</keyword>
<dbReference type="SMART" id="SM00382">
    <property type="entry name" value="AAA"/>
    <property type="match status" value="1"/>
</dbReference>
<dbReference type="InterPro" id="IPR027417">
    <property type="entry name" value="P-loop_NTPase"/>
</dbReference>
<dbReference type="SUPFAM" id="SSF52540">
    <property type="entry name" value="P-loop containing nucleoside triphosphate hydrolases"/>
    <property type="match status" value="1"/>
</dbReference>
<dbReference type="InterPro" id="IPR003593">
    <property type="entry name" value="AAA+_ATPase"/>
</dbReference>
<dbReference type="PANTHER" id="PTHR42798:SF6">
    <property type="entry name" value="CELL DIVISION ATP-BINDING PROTEIN FTSE"/>
    <property type="match status" value="1"/>
</dbReference>
<gene>
    <name evidence="7" type="ORF">F3W84_23615</name>
</gene>
<comment type="caution">
    <text evidence="7">The sequence shown here is derived from an EMBL/GenBank/DDBJ whole genome shotgun (WGS) entry which is preliminary data.</text>
</comment>
<dbReference type="Proteomes" id="UP000327108">
    <property type="component" value="Unassembled WGS sequence"/>
</dbReference>
<keyword evidence="8" id="KW-1185">Reference proteome</keyword>
<dbReference type="PROSITE" id="PS00211">
    <property type="entry name" value="ABC_TRANSPORTER_1"/>
    <property type="match status" value="1"/>
</dbReference>
<dbReference type="CDD" id="cd03255">
    <property type="entry name" value="ABC_MJ0796_LolCDE_FtsE"/>
    <property type="match status" value="1"/>
</dbReference>